<accession>A0A4Q9PB11</accession>
<evidence type="ECO:0000313" key="6">
    <source>
        <dbReference type="EMBL" id="TBU51879.1"/>
    </source>
</evidence>
<dbReference type="EMBL" id="ML145279">
    <property type="protein sequence ID" value="TBU51879.1"/>
    <property type="molecule type" value="Genomic_DNA"/>
</dbReference>
<dbReference type="SUPFAM" id="SSF49758">
    <property type="entry name" value="Calpain large subunit, middle domain (domain III)"/>
    <property type="match status" value="2"/>
</dbReference>
<dbReference type="Proteomes" id="UP000292082">
    <property type="component" value="Unassembled WGS sequence"/>
</dbReference>
<feature type="compositionally biased region" description="Basic and acidic residues" evidence="4">
    <location>
        <begin position="627"/>
        <end position="644"/>
    </location>
</feature>
<evidence type="ECO:0000259" key="5">
    <source>
        <dbReference type="SMART" id="SM00720"/>
    </source>
</evidence>
<dbReference type="InterPro" id="IPR051297">
    <property type="entry name" value="PalB/RIM13"/>
</dbReference>
<keyword evidence="2" id="KW-0378">Hydrolase</keyword>
<gene>
    <name evidence="6" type="ORF">BD310DRAFT_910394</name>
</gene>
<feature type="compositionally biased region" description="Basic and acidic residues" evidence="4">
    <location>
        <begin position="781"/>
        <end position="797"/>
    </location>
</feature>
<organism evidence="6 7">
    <name type="scientific">Dichomitus squalens</name>
    <dbReference type="NCBI Taxonomy" id="114155"/>
    <lineage>
        <taxon>Eukaryota</taxon>
        <taxon>Fungi</taxon>
        <taxon>Dikarya</taxon>
        <taxon>Basidiomycota</taxon>
        <taxon>Agaricomycotina</taxon>
        <taxon>Agaricomycetes</taxon>
        <taxon>Polyporales</taxon>
        <taxon>Polyporaceae</taxon>
        <taxon>Dichomitus</taxon>
    </lineage>
</organism>
<keyword evidence="7" id="KW-1185">Reference proteome</keyword>
<dbReference type="GO" id="GO:0006508">
    <property type="term" value="P:proteolysis"/>
    <property type="evidence" value="ECO:0007669"/>
    <property type="project" value="UniProtKB-KW"/>
</dbReference>
<dbReference type="PANTHER" id="PTHR46143">
    <property type="entry name" value="CALPAIN-7"/>
    <property type="match status" value="1"/>
</dbReference>
<dbReference type="InterPro" id="IPR022683">
    <property type="entry name" value="Calpain_III"/>
</dbReference>
<feature type="region of interest" description="Disordered" evidence="4">
    <location>
        <begin position="1"/>
        <end position="49"/>
    </location>
</feature>
<reference evidence="6 7" key="1">
    <citation type="submission" date="2019-01" db="EMBL/GenBank/DDBJ databases">
        <title>Draft genome sequences of three monokaryotic isolates of the white-rot basidiomycete fungus Dichomitus squalens.</title>
        <authorList>
            <consortium name="DOE Joint Genome Institute"/>
            <person name="Lopez S.C."/>
            <person name="Andreopoulos B."/>
            <person name="Pangilinan J."/>
            <person name="Lipzen A."/>
            <person name="Riley R."/>
            <person name="Ahrendt S."/>
            <person name="Ng V."/>
            <person name="Barry K."/>
            <person name="Daum C."/>
            <person name="Grigoriev I.V."/>
            <person name="Hilden K.S."/>
            <person name="Makela M.R."/>
            <person name="de Vries R.P."/>
        </authorList>
    </citation>
    <scope>NUCLEOTIDE SEQUENCE [LARGE SCALE GENOMIC DNA]</scope>
    <source>
        <strain evidence="6 7">CBS 464.89</strain>
    </source>
</reference>
<name>A0A4Q9PB11_9APHY</name>
<dbReference type="STRING" id="114155.A0A4Q9PB11"/>
<feature type="region of interest" description="Disordered" evidence="4">
    <location>
        <begin position="768"/>
        <end position="813"/>
    </location>
</feature>
<evidence type="ECO:0000256" key="1">
    <source>
        <dbReference type="ARBA" id="ARBA00022670"/>
    </source>
</evidence>
<dbReference type="GO" id="GO:0004197">
    <property type="term" value="F:cysteine-type endopeptidase activity"/>
    <property type="evidence" value="ECO:0007669"/>
    <property type="project" value="TreeGrafter"/>
</dbReference>
<dbReference type="Gene3D" id="2.60.120.380">
    <property type="match status" value="2"/>
</dbReference>
<dbReference type="Pfam" id="PF18803">
    <property type="entry name" value="CxC2"/>
    <property type="match status" value="1"/>
</dbReference>
<protein>
    <recommendedName>
        <fullName evidence="5">Peptidase C2 calpain domain-containing protein</fullName>
    </recommendedName>
</protein>
<feature type="compositionally biased region" description="Basic and acidic residues" evidence="4">
    <location>
        <begin position="1132"/>
        <end position="1157"/>
    </location>
</feature>
<feature type="region of interest" description="Disordered" evidence="4">
    <location>
        <begin position="1132"/>
        <end position="1171"/>
    </location>
</feature>
<feature type="region of interest" description="Disordered" evidence="4">
    <location>
        <begin position="1396"/>
        <end position="1416"/>
    </location>
</feature>
<dbReference type="PANTHER" id="PTHR46143:SF1">
    <property type="entry name" value="CALPAIN-7"/>
    <property type="match status" value="1"/>
</dbReference>
<evidence type="ECO:0000313" key="7">
    <source>
        <dbReference type="Proteomes" id="UP000292082"/>
    </source>
</evidence>
<feature type="domain" description="Peptidase C2 calpain" evidence="5">
    <location>
        <begin position="1386"/>
        <end position="1512"/>
    </location>
</feature>
<proteinExistence type="predicted"/>
<feature type="region of interest" description="Disordered" evidence="4">
    <location>
        <begin position="622"/>
        <end position="653"/>
    </location>
</feature>
<dbReference type="SMART" id="SM00720">
    <property type="entry name" value="calpain_III"/>
    <property type="match status" value="1"/>
</dbReference>
<dbReference type="InterPro" id="IPR041457">
    <property type="entry name" value="CxC2_KDZ-assoc"/>
</dbReference>
<dbReference type="InterPro" id="IPR036213">
    <property type="entry name" value="Calpain_III_sf"/>
</dbReference>
<sequence>MTKKKPPKPKAAAGPHVGGSATSGSRRNPWAGLESDTRAHVSSLPDFQAPGAVEADAGLKRKAEEVAEAELAGEGTGKRRYVNNTISPSERMRQFLHQWARPAKAAYMRREAGPIFPTKCHSCSAVFSGNTTEIMYRCFDCLNAPIECGECTISSHVRTPFHRVDVWAPDLGFWDRKSLAAVKSPTGARLTIELGHPFVHDHGIHEYPVRFCPCLDPETDEPVPEPIQLIHFGLWPGTWKRPESAYTISGLRDHQLLGLQAQMSTHDYFEYLRRTTDMVLTLPPLPALNLTAEKDRYRELMTAAREFMFTRATKRADVEPTQELEPGVLAIRCPACPQPGINMDPKYEKTGRPEGDEYLDGLHYTIDGNFQQTQKNKPMDEADEPLTLGAAYHADERDFKEFQRTRPKEKKEVPNHLNSLAARTKEMTPGHRHDVLNDFLGDMNVRKLHSIDRYEKARRQLATMEETMQKLEENFTVDEIVAMQAEEAQWLADVRDLDKHKKLKNPYEVKEDKVPTTKELLAEIAQARSVEHEGSDAALSVLHVVFEGVELQSLRHREDLLDVIEENDESEEGQKTSDQIRLDFLSRLAEWTPAFNSVIQPVLDAAAKEVMSEYKGSTSLPDTFPLRGKEHLQPNLKSKDERAKRGLPPLRDQNAKSAKSALWREIESVVVPLPSSFHELILQRPSMKTLVNWEIKVREGQAADALNDLRTGLIASATLKLAKIDMTGKRPTLRVGKKIHRKNNEVAAAAEEYRRAWVALEALGMTADEDEEGTTKSAAKGKLDAPEQDRSVSDSQEHTVASTEMGPSTSRRYRRLRKRDAVPFIMHDARESMNRSKQTVSWIWEDFGFAYKQNDPKYQAFLEDVKRVHRFRCSAMLARWREEVRLLGEETRRTVRYFGWFRGKWSRRARVHESSGKRDAAATAAYARKQAHRYVRLLDKCRRSYTAAGVGIETELWEAATRDDNEVDMSLCDECDDVTPVTPENSLLTQIPPCCKLSVSCPHLIHSPFIHPSLGTIMAHQERRQEQQIVNREDYEVFSWLFREEGADPETIRWSSFTRAMRGLGFIQEQTHGSVNRFKGPKNNNWQWGGGAITYHTPKRGTLRPYDRTQLRDRLARNFGWTAATFQCETANEKADRRERELRQMRREGTKEHERAQKKGKGGQKPAQKQKQTLVFLRGRKGEYTDAPHALLTVHQVKARVSEEENLWALVASYEGDREDVGFTLTVYSHRNASWVTTPNKFIYSQDVEAAFTQKTAGGNDIYSSYYLNPQYHLRVHPRVDRASRASRDAKSAISVFVSTDRQIPVNIMPAWSQGARISELSHNDLALSSGPYTYGYANASGRIPPGDHYSLVVSAFELHHIGKFDLRVECSDRFDLTPIPQEGVGMLSKAVRGECTGETAGGGPSSSSYSSNPTYELQLPDPAQLRFRLQLTEPSPPVALNVTVFNLPTGTGALGRHVATSGPYCDAISGVIIEKLTLQAGKYLVVPSTYKAGVQAAFRLIMYSTVSGVQLVPRKE</sequence>
<evidence type="ECO:0000256" key="2">
    <source>
        <dbReference type="ARBA" id="ARBA00022801"/>
    </source>
</evidence>
<keyword evidence="3" id="KW-0788">Thiol protease</keyword>
<evidence type="ECO:0000256" key="4">
    <source>
        <dbReference type="SAM" id="MobiDB-lite"/>
    </source>
</evidence>
<keyword evidence="1" id="KW-0645">Protease</keyword>
<evidence type="ECO:0000256" key="3">
    <source>
        <dbReference type="ARBA" id="ARBA00022807"/>
    </source>
</evidence>
<feature type="compositionally biased region" description="Polar residues" evidence="4">
    <location>
        <begin position="798"/>
        <end position="810"/>
    </location>
</feature>